<evidence type="ECO:0000313" key="2">
    <source>
        <dbReference type="Proteomes" id="UP000789901"/>
    </source>
</evidence>
<feature type="non-terminal residue" evidence="1">
    <location>
        <position position="1"/>
    </location>
</feature>
<feature type="non-terminal residue" evidence="1">
    <location>
        <position position="233"/>
    </location>
</feature>
<keyword evidence="2" id="KW-1185">Reference proteome</keyword>
<gene>
    <name evidence="1" type="ORF">GMARGA_LOCUS27724</name>
</gene>
<comment type="caution">
    <text evidence="1">The sequence shown here is derived from an EMBL/GenBank/DDBJ whole genome shotgun (WGS) entry which is preliminary data.</text>
</comment>
<dbReference type="SUPFAM" id="SSF50494">
    <property type="entry name" value="Trypsin-like serine proteases"/>
    <property type="match status" value="1"/>
</dbReference>
<reference evidence="1 2" key="1">
    <citation type="submission" date="2021-06" db="EMBL/GenBank/DDBJ databases">
        <authorList>
            <person name="Kallberg Y."/>
            <person name="Tangrot J."/>
            <person name="Rosling A."/>
        </authorList>
    </citation>
    <scope>NUCLEOTIDE SEQUENCE [LARGE SCALE GENOMIC DNA]</scope>
    <source>
        <strain evidence="1 2">120-4 pot B 10/14</strain>
    </source>
</reference>
<protein>
    <submittedName>
        <fullName evidence="1">29727_t:CDS:1</fullName>
    </submittedName>
</protein>
<sequence length="233" mass="26291">FEHAYYDSDNNSDDYSLSLRSISNSSSSKHQTKRFIESYFQGGEGIATYINGILEVHCSAGFSAINHLNLSQKYLITSARCLPYNTQEIYHAMWNSPINQEQFGVLRNYQSYGADYALIEKFNNTYKLNPFIRDSLFRIPGNEPPFLLIDYFNYVGVPIPVGDVVCISGYESQVKCGIVTNTDVSQSIKSLRPGISGDHFLHMMKISIDGYLSDRNRGGTAFSIGNAEYPYLF</sequence>
<accession>A0ABN7W9M7</accession>
<organism evidence="1 2">
    <name type="scientific">Gigaspora margarita</name>
    <dbReference type="NCBI Taxonomy" id="4874"/>
    <lineage>
        <taxon>Eukaryota</taxon>
        <taxon>Fungi</taxon>
        <taxon>Fungi incertae sedis</taxon>
        <taxon>Mucoromycota</taxon>
        <taxon>Glomeromycotina</taxon>
        <taxon>Glomeromycetes</taxon>
        <taxon>Diversisporales</taxon>
        <taxon>Gigasporaceae</taxon>
        <taxon>Gigaspora</taxon>
    </lineage>
</organism>
<dbReference type="InterPro" id="IPR009003">
    <property type="entry name" value="Peptidase_S1_PA"/>
</dbReference>
<dbReference type="Proteomes" id="UP000789901">
    <property type="component" value="Unassembled WGS sequence"/>
</dbReference>
<dbReference type="EMBL" id="CAJVQB010034317">
    <property type="protein sequence ID" value="CAG8821003.1"/>
    <property type="molecule type" value="Genomic_DNA"/>
</dbReference>
<proteinExistence type="predicted"/>
<dbReference type="InterPro" id="IPR043504">
    <property type="entry name" value="Peptidase_S1_PA_chymotrypsin"/>
</dbReference>
<name>A0ABN7W9M7_GIGMA</name>
<evidence type="ECO:0000313" key="1">
    <source>
        <dbReference type="EMBL" id="CAG8821003.1"/>
    </source>
</evidence>
<dbReference type="Gene3D" id="2.40.10.10">
    <property type="entry name" value="Trypsin-like serine proteases"/>
    <property type="match status" value="1"/>
</dbReference>